<name>A0A2T8HVV4_9RHOB</name>
<keyword evidence="3" id="KW-0479">Metal-binding</keyword>
<keyword evidence="6" id="KW-1185">Reference proteome</keyword>
<reference evidence="5 6" key="1">
    <citation type="submission" date="2018-04" db="EMBL/GenBank/DDBJ databases">
        <title>Pararhodobacter oceanense sp. nov., isolated from marine intertidal sediment.</title>
        <authorList>
            <person name="Wang X.-L."/>
            <person name="Du Z.-J."/>
        </authorList>
    </citation>
    <scope>NUCLEOTIDE SEQUENCE [LARGE SCALE GENOMIC DNA]</scope>
    <source>
        <strain evidence="5 6">AM505</strain>
    </source>
</reference>
<gene>
    <name evidence="5" type="ORF">DDE20_05440</name>
</gene>
<comment type="cofactor">
    <cofactor evidence="1">
        <name>Mg(2+)</name>
        <dbReference type="ChEBI" id="CHEBI:18420"/>
    </cofactor>
</comment>
<dbReference type="PANTHER" id="PTHR46193">
    <property type="entry name" value="6-PHOSPHOGLUCONATE PHOSPHATASE"/>
    <property type="match status" value="1"/>
</dbReference>
<dbReference type="EMBL" id="QDKM01000002">
    <property type="protein sequence ID" value="PVH29570.1"/>
    <property type="molecule type" value="Genomic_DNA"/>
</dbReference>
<dbReference type="InterPro" id="IPR006439">
    <property type="entry name" value="HAD-SF_hydro_IA"/>
</dbReference>
<dbReference type="RefSeq" id="WP_116557455.1">
    <property type="nucleotide sequence ID" value="NZ_QDKM01000002.1"/>
</dbReference>
<dbReference type="AlphaFoldDB" id="A0A2T8HVV4"/>
<keyword evidence="5" id="KW-0378">Hydrolase</keyword>
<dbReference type="SFLD" id="SFLDS00003">
    <property type="entry name" value="Haloacid_Dehalogenase"/>
    <property type="match status" value="1"/>
</dbReference>
<dbReference type="CDD" id="cd07526">
    <property type="entry name" value="HAD_BPGM_like"/>
    <property type="match status" value="1"/>
</dbReference>
<organism evidence="5 6">
    <name type="scientific">Pararhodobacter oceanensis</name>
    <dbReference type="NCBI Taxonomy" id="2172121"/>
    <lineage>
        <taxon>Bacteria</taxon>
        <taxon>Pseudomonadati</taxon>
        <taxon>Pseudomonadota</taxon>
        <taxon>Alphaproteobacteria</taxon>
        <taxon>Rhodobacterales</taxon>
        <taxon>Paracoccaceae</taxon>
        <taxon>Pararhodobacter</taxon>
    </lineage>
</organism>
<comment type="similarity">
    <text evidence="2">Belongs to the HAD-like hydrolase superfamily. CbbY/CbbZ/Gph/YieH family.</text>
</comment>
<comment type="caution">
    <text evidence="5">The sequence shown here is derived from an EMBL/GenBank/DDBJ whole genome shotgun (WGS) entry which is preliminary data.</text>
</comment>
<dbReference type="InterPro" id="IPR036412">
    <property type="entry name" value="HAD-like_sf"/>
</dbReference>
<dbReference type="PANTHER" id="PTHR46193:SF10">
    <property type="entry name" value="6-PHOSPHOGLUCONATE PHOSPHATASE"/>
    <property type="match status" value="1"/>
</dbReference>
<dbReference type="InterPro" id="IPR023198">
    <property type="entry name" value="PGP-like_dom2"/>
</dbReference>
<keyword evidence="4" id="KW-0460">Magnesium</keyword>
<dbReference type="Proteomes" id="UP000245911">
    <property type="component" value="Unassembled WGS sequence"/>
</dbReference>
<dbReference type="GO" id="GO:0016787">
    <property type="term" value="F:hydrolase activity"/>
    <property type="evidence" value="ECO:0007669"/>
    <property type="project" value="UniProtKB-KW"/>
</dbReference>
<evidence type="ECO:0000256" key="3">
    <source>
        <dbReference type="ARBA" id="ARBA00022723"/>
    </source>
</evidence>
<dbReference type="InterPro" id="IPR023214">
    <property type="entry name" value="HAD_sf"/>
</dbReference>
<protein>
    <submittedName>
        <fullName evidence="5">Hydrolase</fullName>
    </submittedName>
</protein>
<evidence type="ECO:0000313" key="5">
    <source>
        <dbReference type="EMBL" id="PVH29570.1"/>
    </source>
</evidence>
<evidence type="ECO:0000256" key="1">
    <source>
        <dbReference type="ARBA" id="ARBA00001946"/>
    </source>
</evidence>
<dbReference type="NCBIfam" id="TIGR01509">
    <property type="entry name" value="HAD-SF-IA-v3"/>
    <property type="match status" value="1"/>
</dbReference>
<dbReference type="Pfam" id="PF00702">
    <property type="entry name" value="Hydrolase"/>
    <property type="match status" value="1"/>
</dbReference>
<dbReference type="SUPFAM" id="SSF56784">
    <property type="entry name" value="HAD-like"/>
    <property type="match status" value="1"/>
</dbReference>
<dbReference type="Gene3D" id="3.40.50.1000">
    <property type="entry name" value="HAD superfamily/HAD-like"/>
    <property type="match status" value="1"/>
</dbReference>
<proteinExistence type="inferred from homology"/>
<evidence type="ECO:0000256" key="4">
    <source>
        <dbReference type="ARBA" id="ARBA00022842"/>
    </source>
</evidence>
<accession>A0A2T8HVV4</accession>
<dbReference type="InterPro" id="IPR051600">
    <property type="entry name" value="Beta-PGM-like"/>
</dbReference>
<sequence length="222" mass="23792">MSDIQLIIFDCDGVLIDSEAISVRVLVEELANLGVHIDEQTAIRDCVGRSLVDVAGSYGIGARAGEFERFAAAVQTSLLARFAAELQPMPHIHSVVENLAVPACVATSSNPERALNSLAITGLDVHFAGKVFTTCQVKHGKPAPDLFLYAAQQMGVAPQACLVIEDSVPGLRAAQAAHMPVWQFTGGSHLKNLQPAQIPPPQVPTFDNWADFFALDPNLKQK</sequence>
<dbReference type="GO" id="GO:0046872">
    <property type="term" value="F:metal ion binding"/>
    <property type="evidence" value="ECO:0007669"/>
    <property type="project" value="UniProtKB-KW"/>
</dbReference>
<dbReference type="SFLD" id="SFLDG01129">
    <property type="entry name" value="C1.5:_HAD__Beta-PGM__Phosphata"/>
    <property type="match status" value="1"/>
</dbReference>
<evidence type="ECO:0000313" key="6">
    <source>
        <dbReference type="Proteomes" id="UP000245911"/>
    </source>
</evidence>
<evidence type="ECO:0000256" key="2">
    <source>
        <dbReference type="ARBA" id="ARBA00006171"/>
    </source>
</evidence>
<dbReference type="Gene3D" id="1.10.150.240">
    <property type="entry name" value="Putative phosphatase, domain 2"/>
    <property type="match status" value="1"/>
</dbReference>
<dbReference type="OrthoDB" id="9797743at2"/>